<proteinExistence type="predicted"/>
<evidence type="ECO:0000313" key="2">
    <source>
        <dbReference type="EMBL" id="MBA4643481.1"/>
    </source>
</evidence>
<dbReference type="Pfam" id="PF00561">
    <property type="entry name" value="Abhydrolase_1"/>
    <property type="match status" value="1"/>
</dbReference>
<dbReference type="InterPro" id="IPR029058">
    <property type="entry name" value="AB_hydrolase_fold"/>
</dbReference>
<evidence type="ECO:0000259" key="1">
    <source>
        <dbReference type="Pfam" id="PF00561"/>
    </source>
</evidence>
<dbReference type="InterPro" id="IPR052370">
    <property type="entry name" value="Meta-cleavage_hydrolase"/>
</dbReference>
<dbReference type="SUPFAM" id="SSF53474">
    <property type="entry name" value="alpha/beta-Hydrolases"/>
    <property type="match status" value="1"/>
</dbReference>
<dbReference type="PANTHER" id="PTHR43139:SF59">
    <property type="entry name" value="ALPHA_BETA-HYDROLASES SUPERFAMILY PROTEIN"/>
    <property type="match status" value="1"/>
</dbReference>
<organism evidence="2">
    <name type="scientific">Opuntia streptacantha</name>
    <name type="common">Prickly pear cactus</name>
    <name type="synonym">Opuntia cardona</name>
    <dbReference type="NCBI Taxonomy" id="393608"/>
    <lineage>
        <taxon>Eukaryota</taxon>
        <taxon>Viridiplantae</taxon>
        <taxon>Streptophyta</taxon>
        <taxon>Embryophyta</taxon>
        <taxon>Tracheophyta</taxon>
        <taxon>Spermatophyta</taxon>
        <taxon>Magnoliopsida</taxon>
        <taxon>eudicotyledons</taxon>
        <taxon>Gunneridae</taxon>
        <taxon>Pentapetalae</taxon>
        <taxon>Caryophyllales</taxon>
        <taxon>Cactineae</taxon>
        <taxon>Cactaceae</taxon>
        <taxon>Opuntioideae</taxon>
        <taxon>Opuntia</taxon>
    </lineage>
</organism>
<dbReference type="AlphaFoldDB" id="A0A7C9DHX6"/>
<feature type="domain" description="AB hydrolase-1" evidence="1">
    <location>
        <begin position="50"/>
        <end position="286"/>
    </location>
</feature>
<protein>
    <recommendedName>
        <fullName evidence="1">AB hydrolase-1 domain-containing protein</fullName>
    </recommendedName>
</protein>
<dbReference type="Gene3D" id="3.40.50.1820">
    <property type="entry name" value="alpha/beta hydrolase"/>
    <property type="match status" value="1"/>
</dbReference>
<dbReference type="InterPro" id="IPR000073">
    <property type="entry name" value="AB_hydrolase_1"/>
</dbReference>
<accession>A0A7C9DHX6</accession>
<dbReference type="EMBL" id="GISG01133927">
    <property type="protein sequence ID" value="MBA4643481.1"/>
    <property type="molecule type" value="Transcribed_RNA"/>
</dbReference>
<dbReference type="PRINTS" id="PR00412">
    <property type="entry name" value="EPOXHYDRLASE"/>
</dbReference>
<dbReference type="PANTHER" id="PTHR43139">
    <property type="entry name" value="SI:DKEY-122A22.2"/>
    <property type="match status" value="1"/>
</dbReference>
<reference evidence="2" key="1">
    <citation type="journal article" date="2013" name="J. Plant Res.">
        <title>Effect of fungi and light on seed germination of three Opuntia species from semiarid lands of central Mexico.</title>
        <authorList>
            <person name="Delgado-Sanchez P."/>
            <person name="Jimenez-Bremont J.F."/>
            <person name="Guerrero-Gonzalez Mde L."/>
            <person name="Flores J."/>
        </authorList>
    </citation>
    <scope>NUCLEOTIDE SEQUENCE</scope>
    <source>
        <tissue evidence="2">Cladode</tissue>
    </source>
</reference>
<name>A0A7C9DHX6_OPUST</name>
<dbReference type="PRINTS" id="PR00111">
    <property type="entry name" value="ABHYDROLASE"/>
</dbReference>
<dbReference type="InterPro" id="IPR000639">
    <property type="entry name" value="Epox_hydrolase-like"/>
</dbReference>
<reference evidence="2" key="2">
    <citation type="submission" date="2020-07" db="EMBL/GenBank/DDBJ databases">
        <authorList>
            <person name="Vera ALvarez R."/>
            <person name="Arias-Moreno D.M."/>
            <person name="Jimenez-Jacinto V."/>
            <person name="Jimenez-Bremont J.F."/>
            <person name="Swaminathan K."/>
            <person name="Moose S.P."/>
            <person name="Guerrero-Gonzalez M.L."/>
            <person name="Marino-Ramirez L."/>
            <person name="Landsman D."/>
            <person name="Rodriguez-Kessler M."/>
            <person name="Delgado-Sanchez P."/>
        </authorList>
    </citation>
    <scope>NUCLEOTIDE SEQUENCE</scope>
    <source>
        <tissue evidence="2">Cladode</tissue>
    </source>
</reference>
<dbReference type="EMBL" id="GISG01133928">
    <property type="protein sequence ID" value="MBA4643482.1"/>
    <property type="molecule type" value="Transcribed_RNA"/>
</dbReference>
<sequence length="315" mass="36085">MSRFFSLISLRNWCIRSTFLNSGLRPTTTDLGDGTVMHCWVPKTRHESKPNLLLIHGIGANAMWQWAEVVGRLTPHFNVYVPDLVFFGSSHTTRPERNESFQAECLMRLMEALCVKGRLRVVGLSYGGFVAYSMAVQFKDVVERLVICCAAVCMEEQDIVEGRFKVADVEAAADILLPQTPEKLKELINFTLCNRPKILPTCFLLEFIHEMYSQHVEERRELIRAIPRERKISEIPRITQPTLIIWGEQDQIFPLEFGHRLKGHIGDNAKLVVIKNAGHAFNIERPREFYRHLKEFLIDPPPPRATCLSACQNGK</sequence>
<dbReference type="GO" id="GO:0003824">
    <property type="term" value="F:catalytic activity"/>
    <property type="evidence" value="ECO:0007669"/>
    <property type="project" value="InterPro"/>
</dbReference>